<dbReference type="EMBL" id="KZ819768">
    <property type="protein sequence ID" value="PWN52585.1"/>
    <property type="molecule type" value="Genomic_DNA"/>
</dbReference>
<keyword evidence="2" id="KW-1185">Reference proteome</keyword>
<protein>
    <submittedName>
        <fullName evidence="1">Aminopeptidase P, cytoplasmic</fullName>
    </submittedName>
</protein>
<organism evidence="1 2">
    <name type="scientific">Violaceomyces palustris</name>
    <dbReference type="NCBI Taxonomy" id="1673888"/>
    <lineage>
        <taxon>Eukaryota</taxon>
        <taxon>Fungi</taxon>
        <taxon>Dikarya</taxon>
        <taxon>Basidiomycota</taxon>
        <taxon>Ustilaginomycotina</taxon>
        <taxon>Ustilaginomycetes</taxon>
        <taxon>Violaceomycetales</taxon>
        <taxon>Violaceomycetaceae</taxon>
        <taxon>Violaceomyces</taxon>
    </lineage>
</organism>
<keyword evidence="1" id="KW-0378">Hydrolase</keyword>
<sequence>MYLPRPLAPNRSIVTRSLTHSAATTTTATLRRSYLLASSLSTSPSLPSFRSTNHLASALRSRLGAPGSSNAKSYGLQHIQKRSHSNSSTSSSDNQMGAIATPRVDTSPRVKALRELMKKENVQAYVIPSEDEHASEYPAESDLRRAYITGFTGSAGCAIVTLNEALLFTDGRYFLQAGQQLEPSVWTLMKQGEPNVPTWQEYLSKNLGPKSRVGMDPSLISVDDAKEILSELSKVGSELVGIRTNLVDQVWSDRPSRPREPIFVLADQHAGRPFTDKISELRDELKKKSAKGFVANMMDEVAWLFNLRGTDVPYNPVFFAYAVVLLDKTYLFVQGEQLDDQVKAHLGGEVILRPYASFYDDLRRIGAELGQDEKIYIGKRASLAVQEALGGASKVEIGRSIVVDQKSIKNEVELEGFRQCHIRDGAALASYFAWLEEKLGEGQKVTESEGSDQLSKFRAQQDMFRGESFTTISSTGPNGAIIHYSPDPNSCPAIDPNEIYLCDSGGQYTDGTTDVTRTWHFGKPKPEQIRAFTRVLQGHIAIDRAVFPKGTTGYLLDVLARRALWEDGLDYRHGTGHGVGHFLNVHEGPHGIGTRTVFNDTSLKENMVVSNEPGYYQDGEWGIRIENLVIVRPAKTPNNFGDKGYLTFEHVTMCPIQLDLVDRDLLTRDELTWIRDYHQEVWDKVSPLLEKSGDKRALEWLRKHCL</sequence>
<evidence type="ECO:0000313" key="2">
    <source>
        <dbReference type="Proteomes" id="UP000245626"/>
    </source>
</evidence>
<keyword evidence="1" id="KW-0645">Protease</keyword>
<accession>A0ACD0P3B3</accession>
<proteinExistence type="predicted"/>
<name>A0ACD0P3B3_9BASI</name>
<evidence type="ECO:0000313" key="1">
    <source>
        <dbReference type="EMBL" id="PWN52585.1"/>
    </source>
</evidence>
<gene>
    <name evidence="1" type="ORF">IE53DRAFT_384955</name>
</gene>
<keyword evidence="1" id="KW-0031">Aminopeptidase</keyword>
<reference evidence="1 2" key="1">
    <citation type="journal article" date="2018" name="Mol. Biol. Evol.">
        <title>Broad Genomic Sampling Reveals a Smut Pathogenic Ancestry of the Fungal Clade Ustilaginomycotina.</title>
        <authorList>
            <person name="Kijpornyongpan T."/>
            <person name="Mondo S.J."/>
            <person name="Barry K."/>
            <person name="Sandor L."/>
            <person name="Lee J."/>
            <person name="Lipzen A."/>
            <person name="Pangilinan J."/>
            <person name="LaButti K."/>
            <person name="Hainaut M."/>
            <person name="Henrissat B."/>
            <person name="Grigoriev I.V."/>
            <person name="Spatafora J.W."/>
            <person name="Aime M.C."/>
        </authorList>
    </citation>
    <scope>NUCLEOTIDE SEQUENCE [LARGE SCALE GENOMIC DNA]</scope>
    <source>
        <strain evidence="1 2">SA 807</strain>
    </source>
</reference>
<dbReference type="Proteomes" id="UP000245626">
    <property type="component" value="Unassembled WGS sequence"/>
</dbReference>